<evidence type="ECO:0000256" key="5">
    <source>
        <dbReference type="SAM" id="Phobius"/>
    </source>
</evidence>
<dbReference type="Gene3D" id="1.10.357.10">
    <property type="entry name" value="Tetracycline Repressor, domain 2"/>
    <property type="match status" value="1"/>
</dbReference>
<gene>
    <name evidence="7" type="ORF">GXW71_23785</name>
</gene>
<evidence type="ECO:0000256" key="3">
    <source>
        <dbReference type="ARBA" id="ARBA00023163"/>
    </source>
</evidence>
<dbReference type="PANTHER" id="PTHR47506:SF7">
    <property type="entry name" value="TRANSCRIPTIONAL REGULATORY PROTEIN"/>
    <property type="match status" value="1"/>
</dbReference>
<evidence type="ECO:0000313" key="8">
    <source>
        <dbReference type="Proteomes" id="UP001196870"/>
    </source>
</evidence>
<evidence type="ECO:0000313" key="7">
    <source>
        <dbReference type="EMBL" id="MBR0667398.1"/>
    </source>
</evidence>
<proteinExistence type="predicted"/>
<dbReference type="Proteomes" id="UP001196870">
    <property type="component" value="Unassembled WGS sequence"/>
</dbReference>
<dbReference type="EMBL" id="JAAGBB010000034">
    <property type="protein sequence ID" value="MBR0667398.1"/>
    <property type="molecule type" value="Genomic_DNA"/>
</dbReference>
<keyword evidence="2 4" id="KW-0238">DNA-binding</keyword>
<dbReference type="InterPro" id="IPR001647">
    <property type="entry name" value="HTH_TetR"/>
</dbReference>
<dbReference type="InterPro" id="IPR036271">
    <property type="entry name" value="Tet_transcr_reg_TetR-rel_C_sf"/>
</dbReference>
<comment type="caution">
    <text evidence="7">The sequence shown here is derived from an EMBL/GenBank/DDBJ whole genome shotgun (WGS) entry which is preliminary data.</text>
</comment>
<name>A0ABS5F479_9PROT</name>
<keyword evidence="5" id="KW-1133">Transmembrane helix</keyword>
<dbReference type="SUPFAM" id="SSF48498">
    <property type="entry name" value="Tetracyclin repressor-like, C-terminal domain"/>
    <property type="match status" value="1"/>
</dbReference>
<protein>
    <submittedName>
        <fullName evidence="7">Helix-turn-helix transcriptional regulator</fullName>
    </submittedName>
</protein>
<evidence type="ECO:0000259" key="6">
    <source>
        <dbReference type="PROSITE" id="PS50977"/>
    </source>
</evidence>
<keyword evidence="8" id="KW-1185">Reference proteome</keyword>
<keyword evidence="1" id="KW-0805">Transcription regulation</keyword>
<evidence type="ECO:0000256" key="1">
    <source>
        <dbReference type="ARBA" id="ARBA00023015"/>
    </source>
</evidence>
<feature type="domain" description="HTH tetR-type" evidence="6">
    <location>
        <begin position="9"/>
        <end position="69"/>
    </location>
</feature>
<dbReference type="PRINTS" id="PR00455">
    <property type="entry name" value="HTHTETR"/>
</dbReference>
<dbReference type="SUPFAM" id="SSF46689">
    <property type="entry name" value="Homeodomain-like"/>
    <property type="match status" value="1"/>
</dbReference>
<feature type="transmembrane region" description="Helical" evidence="5">
    <location>
        <begin position="152"/>
        <end position="170"/>
    </location>
</feature>
<reference evidence="8" key="1">
    <citation type="journal article" date="2021" name="Syst. Appl. Microbiol.">
        <title>Roseomonas hellenica sp. nov., isolated from roots of wild-growing Alkanna tinctoria.</title>
        <authorList>
            <person name="Rat A."/>
            <person name="Naranjo H.D."/>
            <person name="Lebbe L."/>
            <person name="Cnockaert M."/>
            <person name="Krigas N."/>
            <person name="Grigoriadou K."/>
            <person name="Maloupa E."/>
            <person name="Willems A."/>
        </authorList>
    </citation>
    <scope>NUCLEOTIDE SEQUENCE [LARGE SCALE GENOMIC DNA]</scope>
    <source>
        <strain evidence="8">LMG 31523</strain>
    </source>
</reference>
<dbReference type="Pfam" id="PF00440">
    <property type="entry name" value="TetR_N"/>
    <property type="match status" value="1"/>
</dbReference>
<evidence type="ECO:0000256" key="4">
    <source>
        <dbReference type="PROSITE-ProRule" id="PRU00335"/>
    </source>
</evidence>
<organism evidence="7 8">
    <name type="scientific">Plastoroseomonas hellenica</name>
    <dbReference type="NCBI Taxonomy" id="2687306"/>
    <lineage>
        <taxon>Bacteria</taxon>
        <taxon>Pseudomonadati</taxon>
        <taxon>Pseudomonadota</taxon>
        <taxon>Alphaproteobacteria</taxon>
        <taxon>Acetobacterales</taxon>
        <taxon>Acetobacteraceae</taxon>
        <taxon>Plastoroseomonas</taxon>
    </lineage>
</organism>
<keyword evidence="5" id="KW-0812">Transmembrane</keyword>
<dbReference type="InterPro" id="IPR009057">
    <property type="entry name" value="Homeodomain-like_sf"/>
</dbReference>
<dbReference type="RefSeq" id="WP_211855177.1">
    <property type="nucleotide sequence ID" value="NZ_JAAGBB010000034.1"/>
</dbReference>
<keyword evidence="3" id="KW-0804">Transcription</keyword>
<evidence type="ECO:0000256" key="2">
    <source>
        <dbReference type="ARBA" id="ARBA00023125"/>
    </source>
</evidence>
<dbReference type="PROSITE" id="PS50977">
    <property type="entry name" value="HTH_TETR_2"/>
    <property type="match status" value="1"/>
</dbReference>
<dbReference type="Gene3D" id="1.10.10.60">
    <property type="entry name" value="Homeodomain-like"/>
    <property type="match status" value="1"/>
</dbReference>
<feature type="DNA-binding region" description="H-T-H motif" evidence="4">
    <location>
        <begin position="32"/>
        <end position="51"/>
    </location>
</feature>
<sequence>MKVSKEKAAENRARILTAAARLFREHGLAGVGVDALAEAAGMTHGSLYSQFGSKERLAAEALSEALALGDTRLLPEAGAVPGQDPVAVVVGRYLTAQHRDRPGEGCALAALGSEIHRGPASVRHAFTEGLRSLAARLAALLPRRRRHAPEDAALALLSALVGTLILARAVDDPGLSDRILAASARHLTQAA</sequence>
<dbReference type="PANTHER" id="PTHR47506">
    <property type="entry name" value="TRANSCRIPTIONAL REGULATORY PROTEIN"/>
    <property type="match status" value="1"/>
</dbReference>
<keyword evidence="5" id="KW-0472">Membrane</keyword>
<accession>A0ABS5F479</accession>